<protein>
    <recommendedName>
        <fullName evidence="3">PsbP C-terminal domain-containing protein</fullName>
    </recommendedName>
</protein>
<proteinExistence type="predicted"/>
<evidence type="ECO:0000313" key="1">
    <source>
        <dbReference type="EMBL" id="KKS98258.1"/>
    </source>
</evidence>
<dbReference type="EMBL" id="LCFP01000003">
    <property type="protein sequence ID" value="KKS98258.1"/>
    <property type="molecule type" value="Genomic_DNA"/>
</dbReference>
<organism evidence="1 2">
    <name type="scientific">Candidatus Gottesmanbacteria bacterium GW2011_GWA2_43_14</name>
    <dbReference type="NCBI Taxonomy" id="1618443"/>
    <lineage>
        <taxon>Bacteria</taxon>
        <taxon>Candidatus Gottesmaniibacteriota</taxon>
    </lineage>
</organism>
<gene>
    <name evidence="1" type="ORF">UV73_C0003G0200</name>
</gene>
<evidence type="ECO:0000313" key="2">
    <source>
        <dbReference type="Proteomes" id="UP000034894"/>
    </source>
</evidence>
<comment type="caution">
    <text evidence="1">The sequence shown here is derived from an EMBL/GenBank/DDBJ whole genome shotgun (WGS) entry which is preliminary data.</text>
</comment>
<dbReference type="STRING" id="1618443.UV73_C0003G0200"/>
<accession>A0A0G1GHJ1</accession>
<evidence type="ECO:0008006" key="3">
    <source>
        <dbReference type="Google" id="ProtNLM"/>
    </source>
</evidence>
<name>A0A0G1GHJ1_9BACT</name>
<dbReference type="AlphaFoldDB" id="A0A0G1GHJ1"/>
<dbReference type="Proteomes" id="UP000034894">
    <property type="component" value="Unassembled WGS sequence"/>
</dbReference>
<sequence length="200" mass="22213">MNKYRYLILSAVVIAAILLAGLAAVGSRPPVSPEPEIATVSSIVPTETQSGWKTFSDPEADISFQYPDTWEVRTDGQNFQEGDLFAMQIWGETQKTQTELYDGASFAVMNPIVSDLDAEAWVQQKYNVEPQNTVPTEFTEVTLGRRVYQKVLVCGLGCFSYHHIKENGKIYGFVFLADGPDADSYIADFVRIMESVSYSG</sequence>
<reference evidence="1 2" key="1">
    <citation type="journal article" date="2015" name="Nature">
        <title>rRNA introns, odd ribosomes, and small enigmatic genomes across a large radiation of phyla.</title>
        <authorList>
            <person name="Brown C.T."/>
            <person name="Hug L.A."/>
            <person name="Thomas B.C."/>
            <person name="Sharon I."/>
            <person name="Castelle C.J."/>
            <person name="Singh A."/>
            <person name="Wilkins M.J."/>
            <person name="Williams K.H."/>
            <person name="Banfield J.F."/>
        </authorList>
    </citation>
    <scope>NUCLEOTIDE SEQUENCE [LARGE SCALE GENOMIC DNA]</scope>
</reference>